<accession>A0ABS4D1Q8</accession>
<evidence type="ECO:0000313" key="3">
    <source>
        <dbReference type="Proteomes" id="UP000674416"/>
    </source>
</evidence>
<keyword evidence="1" id="KW-0812">Transmembrane</keyword>
<evidence type="ECO:0000256" key="1">
    <source>
        <dbReference type="SAM" id="Phobius"/>
    </source>
</evidence>
<comment type="caution">
    <text evidence="2">The sequence shown here is derived from an EMBL/GenBank/DDBJ whole genome shotgun (WGS) entry which is preliminary data.</text>
</comment>
<dbReference type="Proteomes" id="UP000674416">
    <property type="component" value="Unassembled WGS sequence"/>
</dbReference>
<name>A0ABS4D1Q8_9BACI</name>
<proteinExistence type="predicted"/>
<gene>
    <name evidence="2" type="ORF">JOC74_004066</name>
</gene>
<protein>
    <submittedName>
        <fullName evidence="2">Uncharacterized protein</fullName>
    </submittedName>
</protein>
<sequence length="31" mass="3662">MTKTRLGYVVFVTLAAFVTFGVITWMYNRIY</sequence>
<organism evidence="2 3">
    <name type="scientific">Bacillus capparidis</name>
    <dbReference type="NCBI Taxonomy" id="1840411"/>
    <lineage>
        <taxon>Bacteria</taxon>
        <taxon>Bacillati</taxon>
        <taxon>Bacillota</taxon>
        <taxon>Bacilli</taxon>
        <taxon>Bacillales</taxon>
        <taxon>Bacillaceae</taxon>
        <taxon>Bacillus</taxon>
    </lineage>
</organism>
<dbReference type="EMBL" id="JAFDST010000006">
    <property type="protein sequence ID" value="MBP1083538.1"/>
    <property type="molecule type" value="Genomic_DNA"/>
</dbReference>
<feature type="transmembrane region" description="Helical" evidence="1">
    <location>
        <begin position="6"/>
        <end position="27"/>
    </location>
</feature>
<evidence type="ECO:0000313" key="2">
    <source>
        <dbReference type="EMBL" id="MBP1083538.1"/>
    </source>
</evidence>
<keyword evidence="3" id="KW-1185">Reference proteome</keyword>
<keyword evidence="1" id="KW-0472">Membrane</keyword>
<keyword evidence="1" id="KW-1133">Transmembrane helix</keyword>
<reference evidence="2 3" key="1">
    <citation type="submission" date="2021-01" db="EMBL/GenBank/DDBJ databases">
        <title>Genomic Encyclopedia of Type Strains, Phase IV (KMG-IV): sequencing the most valuable type-strain genomes for metagenomic binning, comparative biology and taxonomic classification.</title>
        <authorList>
            <person name="Goeker M."/>
        </authorList>
    </citation>
    <scope>NUCLEOTIDE SEQUENCE [LARGE SCALE GENOMIC DNA]</scope>
    <source>
        <strain evidence="2 3">DSM 103394</strain>
    </source>
</reference>